<dbReference type="AlphaFoldDB" id="A0A1S8AA98"/>
<comment type="similarity">
    <text evidence="1">Belongs to the glycosyl hydrolase 13 family.</text>
</comment>
<dbReference type="InterPro" id="IPR013780">
    <property type="entry name" value="Glyco_hydro_b"/>
</dbReference>
<dbReference type="SUPFAM" id="SSF51445">
    <property type="entry name" value="(Trans)glycosidases"/>
    <property type="match status" value="1"/>
</dbReference>
<feature type="domain" description="Glycosyl hydrolase family 13 catalytic" evidence="2">
    <location>
        <begin position="14"/>
        <end position="239"/>
    </location>
</feature>
<organism evidence="3">
    <name type="scientific">Rosellinia necatrix</name>
    <name type="common">White root-rot fungus</name>
    <dbReference type="NCBI Taxonomy" id="77044"/>
    <lineage>
        <taxon>Eukaryota</taxon>
        <taxon>Fungi</taxon>
        <taxon>Dikarya</taxon>
        <taxon>Ascomycota</taxon>
        <taxon>Pezizomycotina</taxon>
        <taxon>Sordariomycetes</taxon>
        <taxon>Xylariomycetidae</taxon>
        <taxon>Xylariales</taxon>
        <taxon>Xylariaceae</taxon>
        <taxon>Rosellinia</taxon>
    </lineage>
</organism>
<dbReference type="Pfam" id="PF00128">
    <property type="entry name" value="Alpha-amylase"/>
    <property type="match status" value="1"/>
</dbReference>
<dbReference type="EMBL" id="DF977497">
    <property type="protein sequence ID" value="GAW26865.1"/>
    <property type="molecule type" value="Genomic_DNA"/>
</dbReference>
<dbReference type="InterPro" id="IPR017853">
    <property type="entry name" value="GH"/>
</dbReference>
<evidence type="ECO:0000313" key="3">
    <source>
        <dbReference type="EMBL" id="GAW26865.1"/>
    </source>
</evidence>
<dbReference type="OrthoDB" id="1740265at2759"/>
<dbReference type="SUPFAM" id="SSF51011">
    <property type="entry name" value="Glycosyl hydrolase domain"/>
    <property type="match status" value="1"/>
</dbReference>
<dbReference type="Gene3D" id="2.60.40.1180">
    <property type="entry name" value="Golgi alpha-mannosidase II"/>
    <property type="match status" value="1"/>
</dbReference>
<dbReference type="GO" id="GO:0004556">
    <property type="term" value="F:alpha-amylase activity"/>
    <property type="evidence" value="ECO:0007669"/>
    <property type="project" value="TreeGrafter"/>
</dbReference>
<dbReference type="Proteomes" id="UP000054516">
    <property type="component" value="Unassembled WGS sequence"/>
</dbReference>
<proteinExistence type="inferred from homology"/>
<dbReference type="GO" id="GO:0004574">
    <property type="term" value="F:oligo-1,6-glucosidase activity"/>
    <property type="evidence" value="ECO:0007669"/>
    <property type="project" value="TreeGrafter"/>
</dbReference>
<dbReference type="STRING" id="77044.A0A1S8AA98"/>
<dbReference type="GO" id="GO:0005987">
    <property type="term" value="P:sucrose catabolic process"/>
    <property type="evidence" value="ECO:0007669"/>
    <property type="project" value="TreeGrafter"/>
</dbReference>
<dbReference type="GO" id="GO:0033934">
    <property type="term" value="F:glucan 1,4-alpha-maltotriohydrolase activity"/>
    <property type="evidence" value="ECO:0007669"/>
    <property type="project" value="TreeGrafter"/>
</dbReference>
<protein>
    <submittedName>
        <fullName evidence="3">Putative trehalose-6-phosphate hydrolase</fullName>
    </submittedName>
</protein>
<dbReference type="PANTHER" id="PTHR10357:SF232">
    <property type="entry name" value="GLYCOSYL HYDROLASE FAMILY 13 CATALYTIC DOMAIN-CONTAINING PROTEIN"/>
    <property type="match status" value="1"/>
</dbReference>
<keyword evidence="3" id="KW-0378">Hydrolase</keyword>
<evidence type="ECO:0000313" key="4">
    <source>
        <dbReference type="Proteomes" id="UP000054516"/>
    </source>
</evidence>
<keyword evidence="4" id="KW-1185">Reference proteome</keyword>
<dbReference type="GO" id="GO:0004575">
    <property type="term" value="F:sucrose alpha-glucosidase activity"/>
    <property type="evidence" value="ECO:0007669"/>
    <property type="project" value="TreeGrafter"/>
</dbReference>
<dbReference type="Gene3D" id="3.20.20.80">
    <property type="entry name" value="Glycosidases"/>
    <property type="match status" value="1"/>
</dbReference>
<gene>
    <name evidence="3" type="ORF">SAMD00023353_5200890</name>
</gene>
<evidence type="ECO:0000259" key="2">
    <source>
        <dbReference type="Pfam" id="PF00128"/>
    </source>
</evidence>
<accession>A0A1S8AA98</accession>
<name>A0A1S8AA98_ROSNE</name>
<sequence>MPWVNDEDEILRTVGANAGELRMIFIFDLVDIDKPATRMAFKPWDLKDMRAVVTRWQRVMIERNGWNAVFIENHDNPRSISHFADDSDERRHVSAKLLALMQATLGGTLFVYQGQEIGMRNIPKAWDIAREYKDIETQNYWAKVNAAWADSPGLLQHGRAVVEAKARDHARTPMQWDASANAGFCDPGVAPWMRVMDDYETINVASQMQPAGGAADDGGGGSVWHFWQAGLRRRKEHANVFVYGDFEEITPDHPNAFAYTRTSLDGSGEKWLVLMNFFGRQTEWFLPEGLVVESWVCGNYSTGEVSKPREGMVPLRPWEGLLAKCA</sequence>
<dbReference type="PANTHER" id="PTHR10357">
    <property type="entry name" value="ALPHA-AMYLASE FAMILY MEMBER"/>
    <property type="match status" value="1"/>
</dbReference>
<reference evidence="3" key="1">
    <citation type="submission" date="2016-03" db="EMBL/GenBank/DDBJ databases">
        <title>Draft genome sequence of Rosellinia necatrix.</title>
        <authorList>
            <person name="Kanematsu S."/>
        </authorList>
    </citation>
    <scope>NUCLEOTIDE SEQUENCE [LARGE SCALE GENOMIC DNA]</scope>
    <source>
        <strain evidence="3">W97</strain>
    </source>
</reference>
<dbReference type="GO" id="GO:0000025">
    <property type="term" value="P:maltose catabolic process"/>
    <property type="evidence" value="ECO:0007669"/>
    <property type="project" value="TreeGrafter"/>
</dbReference>
<evidence type="ECO:0000256" key="1">
    <source>
        <dbReference type="ARBA" id="ARBA00008061"/>
    </source>
</evidence>
<dbReference type="InterPro" id="IPR006047">
    <property type="entry name" value="GH13_cat_dom"/>
</dbReference>